<dbReference type="AlphaFoldDB" id="A0A8J8NZA6"/>
<name>A0A8J8NZA6_HALGN</name>
<gene>
    <name evidence="1" type="ORF">FGO68_gene15585</name>
</gene>
<evidence type="ECO:0000313" key="1">
    <source>
        <dbReference type="EMBL" id="TNV83085.1"/>
    </source>
</evidence>
<evidence type="ECO:0000313" key="2">
    <source>
        <dbReference type="Proteomes" id="UP000785679"/>
    </source>
</evidence>
<sequence length="322" mass="37136">MAVALLPTGAALSRFPQPSHLPGLSPASMLHKRYKINEPITEATETVYGFDQLSKIPKNLKVMIKVFHGAHNRDEYHRQLGLFKKLRSHHVATLLDSWEEGEYAFIVVERGSYTVDQYLSEMQGKIDFETKKYILLDIISSWLFLYQYQYYCEFKPEDFMWFQGRWKVINTSNICNFMDIMKAPGEASIDFIYVERSIVEKIINFEHSQILHDPEVHIQTLGMMLLELFLMSPILANKSYEKLVEDLKMGVLSSFVTSEEDQSIFEILKHIILQPSHEQSEQASLIAHVDALVKIWSASEQPITPNDIKKNPGRFVNKAGAF</sequence>
<dbReference type="InterPro" id="IPR011009">
    <property type="entry name" value="Kinase-like_dom_sf"/>
</dbReference>
<reference evidence="1" key="1">
    <citation type="submission" date="2019-06" db="EMBL/GenBank/DDBJ databases">
        <authorList>
            <person name="Zheng W."/>
        </authorList>
    </citation>
    <scope>NUCLEOTIDE SEQUENCE</scope>
    <source>
        <strain evidence="1">QDHG01</strain>
    </source>
</reference>
<dbReference type="Gene3D" id="1.10.510.10">
    <property type="entry name" value="Transferase(Phosphotransferase) domain 1"/>
    <property type="match status" value="1"/>
</dbReference>
<dbReference type="Gene3D" id="3.30.200.20">
    <property type="entry name" value="Phosphorylase Kinase, domain 1"/>
    <property type="match status" value="1"/>
</dbReference>
<accession>A0A8J8NZA6</accession>
<evidence type="ECO:0008006" key="3">
    <source>
        <dbReference type="Google" id="ProtNLM"/>
    </source>
</evidence>
<dbReference type="Proteomes" id="UP000785679">
    <property type="component" value="Unassembled WGS sequence"/>
</dbReference>
<proteinExistence type="predicted"/>
<comment type="caution">
    <text evidence="1">The sequence shown here is derived from an EMBL/GenBank/DDBJ whole genome shotgun (WGS) entry which is preliminary data.</text>
</comment>
<dbReference type="OrthoDB" id="10338707at2759"/>
<dbReference type="SUPFAM" id="SSF56112">
    <property type="entry name" value="Protein kinase-like (PK-like)"/>
    <property type="match status" value="1"/>
</dbReference>
<dbReference type="EMBL" id="RRYP01004189">
    <property type="protein sequence ID" value="TNV83085.1"/>
    <property type="molecule type" value="Genomic_DNA"/>
</dbReference>
<keyword evidence="2" id="KW-1185">Reference proteome</keyword>
<organism evidence="1 2">
    <name type="scientific">Halteria grandinella</name>
    <dbReference type="NCBI Taxonomy" id="5974"/>
    <lineage>
        <taxon>Eukaryota</taxon>
        <taxon>Sar</taxon>
        <taxon>Alveolata</taxon>
        <taxon>Ciliophora</taxon>
        <taxon>Intramacronucleata</taxon>
        <taxon>Spirotrichea</taxon>
        <taxon>Stichotrichia</taxon>
        <taxon>Sporadotrichida</taxon>
        <taxon>Halteriidae</taxon>
        <taxon>Halteria</taxon>
    </lineage>
</organism>
<protein>
    <recommendedName>
        <fullName evidence="3">Protein kinase domain-containing protein</fullName>
    </recommendedName>
</protein>